<dbReference type="PANTHER" id="PTHR23235:SF141">
    <property type="entry name" value="KRUEPPEL-LIKE FACTOR 15"/>
    <property type="match status" value="1"/>
</dbReference>
<evidence type="ECO:0000256" key="4">
    <source>
        <dbReference type="ARBA" id="ARBA00022771"/>
    </source>
</evidence>
<dbReference type="GO" id="GO:0045893">
    <property type="term" value="P:positive regulation of DNA-templated transcription"/>
    <property type="evidence" value="ECO:0007669"/>
    <property type="project" value="UniProtKB-ARBA"/>
</dbReference>
<gene>
    <name evidence="12" type="ORF">ANANG_G00242690</name>
</gene>
<proteinExistence type="predicted"/>
<comment type="caution">
    <text evidence="12">The sequence shown here is derived from an EMBL/GenBank/DDBJ whole genome shotgun (WGS) entry which is preliminary data.</text>
</comment>
<evidence type="ECO:0000256" key="2">
    <source>
        <dbReference type="ARBA" id="ARBA00022723"/>
    </source>
</evidence>
<feature type="domain" description="C2H2-type" evidence="11">
    <location>
        <begin position="321"/>
        <end position="348"/>
    </location>
</feature>
<dbReference type="FunFam" id="3.30.160.60:FF:001732">
    <property type="entry name" value="Zgc:162936"/>
    <property type="match status" value="2"/>
</dbReference>
<organism evidence="12 13">
    <name type="scientific">Anguilla anguilla</name>
    <name type="common">European freshwater eel</name>
    <name type="synonym">Muraena anguilla</name>
    <dbReference type="NCBI Taxonomy" id="7936"/>
    <lineage>
        <taxon>Eukaryota</taxon>
        <taxon>Metazoa</taxon>
        <taxon>Chordata</taxon>
        <taxon>Craniata</taxon>
        <taxon>Vertebrata</taxon>
        <taxon>Euteleostomi</taxon>
        <taxon>Actinopterygii</taxon>
        <taxon>Neopterygii</taxon>
        <taxon>Teleostei</taxon>
        <taxon>Anguilliformes</taxon>
        <taxon>Anguillidae</taxon>
        <taxon>Anguilla</taxon>
    </lineage>
</organism>
<evidence type="ECO:0000313" key="12">
    <source>
        <dbReference type="EMBL" id="KAG5835325.1"/>
    </source>
</evidence>
<dbReference type="FunFam" id="3.30.160.60:FF:000060">
    <property type="entry name" value="zinc finger protein 436"/>
    <property type="match status" value="1"/>
</dbReference>
<keyword evidence="8" id="KW-0539">Nucleus</keyword>
<keyword evidence="4 9" id="KW-0863">Zinc-finger</keyword>
<feature type="domain" description="C2H2-type" evidence="11">
    <location>
        <begin position="349"/>
        <end position="376"/>
    </location>
</feature>
<dbReference type="AlphaFoldDB" id="A0A9D3LQP4"/>
<keyword evidence="5" id="KW-0862">Zinc</keyword>
<accession>A0A9D3LQP4</accession>
<dbReference type="GO" id="GO:0005634">
    <property type="term" value="C:nucleus"/>
    <property type="evidence" value="ECO:0007669"/>
    <property type="project" value="UniProtKB-SubCell"/>
</dbReference>
<feature type="domain" description="C2H2-type" evidence="11">
    <location>
        <begin position="377"/>
        <end position="404"/>
    </location>
</feature>
<dbReference type="Gene3D" id="3.30.160.60">
    <property type="entry name" value="Classic Zinc Finger"/>
    <property type="match status" value="4"/>
</dbReference>
<keyword evidence="6" id="KW-0805">Transcription regulation</keyword>
<dbReference type="FunFam" id="3.30.160.60:FF:002343">
    <property type="entry name" value="Zinc finger protein 33A"/>
    <property type="match status" value="1"/>
</dbReference>
<dbReference type="GO" id="GO:0005694">
    <property type="term" value="C:chromosome"/>
    <property type="evidence" value="ECO:0007669"/>
    <property type="project" value="UniProtKB-ARBA"/>
</dbReference>
<evidence type="ECO:0000256" key="6">
    <source>
        <dbReference type="ARBA" id="ARBA00023015"/>
    </source>
</evidence>
<feature type="region of interest" description="Disordered" evidence="10">
    <location>
        <begin position="94"/>
        <end position="196"/>
    </location>
</feature>
<dbReference type="Pfam" id="PF00096">
    <property type="entry name" value="zf-C2H2"/>
    <property type="match status" value="4"/>
</dbReference>
<comment type="subcellular location">
    <subcellularLocation>
        <location evidence="1">Nucleus</location>
    </subcellularLocation>
</comment>
<evidence type="ECO:0000256" key="5">
    <source>
        <dbReference type="ARBA" id="ARBA00022833"/>
    </source>
</evidence>
<evidence type="ECO:0000256" key="7">
    <source>
        <dbReference type="ARBA" id="ARBA00023163"/>
    </source>
</evidence>
<keyword evidence="13" id="KW-1185">Reference proteome</keyword>
<dbReference type="GO" id="GO:0000978">
    <property type="term" value="F:RNA polymerase II cis-regulatory region sequence-specific DNA binding"/>
    <property type="evidence" value="ECO:0007669"/>
    <property type="project" value="TreeGrafter"/>
</dbReference>
<evidence type="ECO:0000256" key="9">
    <source>
        <dbReference type="PROSITE-ProRule" id="PRU00042"/>
    </source>
</evidence>
<feature type="compositionally biased region" description="Basic and acidic residues" evidence="10">
    <location>
        <begin position="111"/>
        <end position="121"/>
    </location>
</feature>
<dbReference type="EMBL" id="JAFIRN010000014">
    <property type="protein sequence ID" value="KAG5835325.1"/>
    <property type="molecule type" value="Genomic_DNA"/>
</dbReference>
<name>A0A9D3LQP4_ANGAN</name>
<dbReference type="PROSITE" id="PS00028">
    <property type="entry name" value="ZINC_FINGER_C2H2_1"/>
    <property type="match status" value="4"/>
</dbReference>
<dbReference type="Proteomes" id="UP001044222">
    <property type="component" value="Chromosome 14"/>
</dbReference>
<keyword evidence="2" id="KW-0479">Metal-binding</keyword>
<evidence type="ECO:0000256" key="10">
    <source>
        <dbReference type="SAM" id="MobiDB-lite"/>
    </source>
</evidence>
<reference evidence="12" key="1">
    <citation type="submission" date="2021-01" db="EMBL/GenBank/DDBJ databases">
        <title>A chromosome-scale assembly of European eel, Anguilla anguilla.</title>
        <authorList>
            <person name="Henkel C."/>
            <person name="Jong-Raadsen S.A."/>
            <person name="Dufour S."/>
            <person name="Weltzien F.-A."/>
            <person name="Palstra A.P."/>
            <person name="Pelster B."/>
            <person name="Spaink H.P."/>
            <person name="Van Den Thillart G.E."/>
            <person name="Jansen H."/>
            <person name="Zahm M."/>
            <person name="Klopp C."/>
            <person name="Cedric C."/>
            <person name="Louis A."/>
            <person name="Berthelot C."/>
            <person name="Parey E."/>
            <person name="Roest Crollius H."/>
            <person name="Montfort J."/>
            <person name="Robinson-Rechavi M."/>
            <person name="Bucao C."/>
            <person name="Bouchez O."/>
            <person name="Gislard M."/>
            <person name="Lluch J."/>
            <person name="Milhes M."/>
            <person name="Lampietro C."/>
            <person name="Lopez Roques C."/>
            <person name="Donnadieu C."/>
            <person name="Braasch I."/>
            <person name="Desvignes T."/>
            <person name="Postlethwait J."/>
            <person name="Bobe J."/>
            <person name="Guiguen Y."/>
            <person name="Dirks R."/>
        </authorList>
    </citation>
    <scope>NUCLEOTIDE SEQUENCE</scope>
    <source>
        <strain evidence="12">Tag_6206</strain>
        <tissue evidence="12">Liver</tissue>
    </source>
</reference>
<dbReference type="GO" id="GO:0000981">
    <property type="term" value="F:DNA-binding transcription factor activity, RNA polymerase II-specific"/>
    <property type="evidence" value="ECO:0007669"/>
    <property type="project" value="TreeGrafter"/>
</dbReference>
<dbReference type="InterPro" id="IPR036236">
    <property type="entry name" value="Znf_C2H2_sf"/>
</dbReference>
<evidence type="ECO:0000256" key="1">
    <source>
        <dbReference type="ARBA" id="ARBA00004123"/>
    </source>
</evidence>
<evidence type="ECO:0000259" key="11">
    <source>
        <dbReference type="PROSITE" id="PS50157"/>
    </source>
</evidence>
<dbReference type="PROSITE" id="PS50157">
    <property type="entry name" value="ZINC_FINGER_C2H2_2"/>
    <property type="match status" value="4"/>
</dbReference>
<feature type="compositionally biased region" description="Basic and acidic residues" evidence="10">
    <location>
        <begin position="139"/>
        <end position="156"/>
    </location>
</feature>
<dbReference type="SMART" id="SM00355">
    <property type="entry name" value="ZnF_C2H2"/>
    <property type="match status" value="4"/>
</dbReference>
<dbReference type="PANTHER" id="PTHR23235">
    <property type="entry name" value="KRUEPPEL-LIKE TRANSCRIPTION FACTOR"/>
    <property type="match status" value="1"/>
</dbReference>
<keyword evidence="7" id="KW-0804">Transcription</keyword>
<dbReference type="GO" id="GO:0008270">
    <property type="term" value="F:zinc ion binding"/>
    <property type="evidence" value="ECO:0007669"/>
    <property type="project" value="UniProtKB-KW"/>
</dbReference>
<dbReference type="InterPro" id="IPR013087">
    <property type="entry name" value="Znf_C2H2_type"/>
</dbReference>
<sequence>MVENCGFSVTWKPQPGRWLHPHNQFLLFTIQESIVSGKRFKMTKLEILNAYFTERLMAAAQEIMHLVGETVMEYQEETVRAKRENESLRRRLREAGLDGEAGLTKPVPPLRADRAVSEHQEWGSTGQDTESTLTAVKLEFSEPQRHRQEEEEHRGLESGTDGSVIPSPCSKRECGPDSLNQPAFPPPCGKRDSVQDPQNHLDLRLQIGNTEEEEGTPSVTHYQIKTETGGVDYNPSEQSTEPFPFHAVNLEASELPNRNDMNVFRAEPAGRMSAFEAELSPGALGRLRGQSTHFCPQCGKAFRHMSQVRRHLRMHTGEKPFCCPVCEKCFKYSGNLKEHQIVHTGEKPHRCSVCGRCFGKSAHLQRHLRIHTGEKPYRCPVCERCFTQSGVMKRHLQVHNSFNYT</sequence>
<feature type="domain" description="C2H2-type" evidence="11">
    <location>
        <begin position="293"/>
        <end position="320"/>
    </location>
</feature>
<evidence type="ECO:0000256" key="8">
    <source>
        <dbReference type="ARBA" id="ARBA00023242"/>
    </source>
</evidence>
<protein>
    <recommendedName>
        <fullName evidence="11">C2H2-type domain-containing protein</fullName>
    </recommendedName>
</protein>
<keyword evidence="3" id="KW-0677">Repeat</keyword>
<dbReference type="SUPFAM" id="SSF57667">
    <property type="entry name" value="beta-beta-alpha zinc fingers"/>
    <property type="match status" value="2"/>
</dbReference>
<evidence type="ECO:0000313" key="13">
    <source>
        <dbReference type="Proteomes" id="UP001044222"/>
    </source>
</evidence>
<feature type="compositionally biased region" description="Polar residues" evidence="10">
    <location>
        <begin position="122"/>
        <end position="134"/>
    </location>
</feature>
<evidence type="ECO:0000256" key="3">
    <source>
        <dbReference type="ARBA" id="ARBA00022737"/>
    </source>
</evidence>